<dbReference type="GO" id="GO:0003677">
    <property type="term" value="F:DNA binding"/>
    <property type="evidence" value="ECO:0007669"/>
    <property type="project" value="InterPro"/>
</dbReference>
<dbReference type="PANTHER" id="PTHR47396">
    <property type="entry name" value="TYPE I RESTRICTION ENZYME ECOKI R PROTEIN"/>
    <property type="match status" value="1"/>
</dbReference>
<dbReference type="InterPro" id="IPR001650">
    <property type="entry name" value="Helicase_C-like"/>
</dbReference>
<dbReference type="RefSeq" id="WP_013820924.1">
    <property type="nucleotide sequence ID" value="NC_015572.1"/>
</dbReference>
<dbReference type="Pfam" id="PF04851">
    <property type="entry name" value="ResIII"/>
    <property type="match status" value="1"/>
</dbReference>
<evidence type="ECO:0000313" key="2">
    <source>
        <dbReference type="EMBL" id="AEG02711.1"/>
    </source>
</evidence>
<dbReference type="SMART" id="SM00382">
    <property type="entry name" value="AAA"/>
    <property type="match status" value="1"/>
</dbReference>
<evidence type="ECO:0000313" key="3">
    <source>
        <dbReference type="Proteomes" id="UP000008888"/>
    </source>
</evidence>
<dbReference type="Gene3D" id="3.40.50.300">
    <property type="entry name" value="P-loop containing nucleotide triphosphate hydrolases"/>
    <property type="match status" value="2"/>
</dbReference>
<organism evidence="2 3">
    <name type="scientific">Methylomonas methanica (strain DSM 25384 / MC09)</name>
    <dbReference type="NCBI Taxonomy" id="857087"/>
    <lineage>
        <taxon>Bacteria</taxon>
        <taxon>Pseudomonadati</taxon>
        <taxon>Pseudomonadota</taxon>
        <taxon>Gammaproteobacteria</taxon>
        <taxon>Methylococcales</taxon>
        <taxon>Methylococcaceae</taxon>
        <taxon>Methylomonas</taxon>
    </lineage>
</organism>
<dbReference type="InterPro" id="IPR027417">
    <property type="entry name" value="P-loop_NTPase"/>
</dbReference>
<dbReference type="PANTHER" id="PTHR47396:SF1">
    <property type="entry name" value="ATP-DEPENDENT HELICASE IRC3-RELATED"/>
    <property type="match status" value="1"/>
</dbReference>
<dbReference type="STRING" id="857087.Metme_4363"/>
<gene>
    <name evidence="2" type="ordered locus">Metme_4363</name>
</gene>
<dbReference type="Pfam" id="PF00271">
    <property type="entry name" value="Helicase_C"/>
    <property type="match status" value="1"/>
</dbReference>
<dbReference type="eggNOG" id="COG1061">
    <property type="taxonomic scope" value="Bacteria"/>
</dbReference>
<accession>G0A3T9</accession>
<dbReference type="SMART" id="SM00487">
    <property type="entry name" value="DEXDc"/>
    <property type="match status" value="1"/>
</dbReference>
<dbReference type="CDD" id="cd17926">
    <property type="entry name" value="DEXHc_RE"/>
    <property type="match status" value="1"/>
</dbReference>
<reference evidence="3" key="3">
    <citation type="submission" date="2011-05" db="EMBL/GenBank/DDBJ databases">
        <title>Complete sequence of Methylomonas methanica MC09.</title>
        <authorList>
            <consortium name="US DOE Joint Genome Institute"/>
            <person name="Lucas S."/>
            <person name="Han J."/>
            <person name="Lapidus A."/>
            <person name="Cheng J.-F."/>
            <person name="Goodwin L."/>
            <person name="Pitluck S."/>
            <person name="Peters L."/>
            <person name="Mikhailova N."/>
            <person name="Teshima H."/>
            <person name="Han C."/>
            <person name="Tapia R."/>
            <person name="Land M."/>
            <person name="Hauser L."/>
            <person name="Kyrpides N."/>
            <person name="Ivanova N."/>
            <person name="Pagani I."/>
            <person name="Stein L."/>
            <person name="Woyke T."/>
        </authorList>
    </citation>
    <scope>NUCLEOTIDE SEQUENCE [LARGE SCALE GENOMIC DNA]</scope>
    <source>
        <strain evidence="3">MC09</strain>
    </source>
</reference>
<proteinExistence type="predicted"/>
<dbReference type="Proteomes" id="UP000008888">
    <property type="component" value="Chromosome"/>
</dbReference>
<dbReference type="HOGENOM" id="CLU_011771_2_1_6"/>
<dbReference type="OrthoDB" id="9804086at2"/>
<evidence type="ECO:0000259" key="1">
    <source>
        <dbReference type="PROSITE" id="PS51192"/>
    </source>
</evidence>
<reference key="2">
    <citation type="submission" date="2011-05" db="EMBL/GenBank/DDBJ databases">
        <title>Complete genome sequence of the aerobic marine methanotroph Methylomonas methanica MC09.</title>
        <authorList>
            <person name="Boden R."/>
            <person name="Cunliffe M."/>
            <person name="Scanlan J."/>
            <person name="Moussard H."/>
            <person name="Kits K.D."/>
            <person name="Klotz M."/>
            <person name="Jetten M."/>
            <person name="Vuilleumier S."/>
            <person name="Han J."/>
            <person name="Peters L."/>
            <person name="Mikhailova N."/>
            <person name="Teshima H."/>
            <person name="Tapia R."/>
            <person name="Kyrpides N."/>
            <person name="Ivanova N."/>
            <person name="Pagani I."/>
            <person name="Cheng J.-F."/>
            <person name="Goodwin L."/>
            <person name="Han C."/>
            <person name="Hauser L."/>
            <person name="Land M."/>
            <person name="Lapidus A."/>
            <person name="Lucas S."/>
            <person name="Pitluck S."/>
            <person name="Woyke T."/>
            <person name="Stein L.Y."/>
            <person name="Murrell C."/>
        </authorList>
    </citation>
    <scope>NUCLEOTIDE SEQUENCE</scope>
    <source>
        <strain>MC09</strain>
    </source>
</reference>
<dbReference type="GO" id="GO:0016787">
    <property type="term" value="F:hydrolase activity"/>
    <property type="evidence" value="ECO:0007669"/>
    <property type="project" value="InterPro"/>
</dbReference>
<dbReference type="PROSITE" id="PS51192">
    <property type="entry name" value="HELICASE_ATP_BIND_1"/>
    <property type="match status" value="1"/>
</dbReference>
<dbReference type="EMBL" id="CP002738">
    <property type="protein sequence ID" value="AEG02711.1"/>
    <property type="molecule type" value="Genomic_DNA"/>
</dbReference>
<reference evidence="2 3" key="1">
    <citation type="journal article" date="2011" name="J. Bacteriol.">
        <title>Complete Genome Sequence of the Aerobic Marine Methanotroph Methylomonas methanica MC09.</title>
        <authorList>
            <person name="Boden R."/>
            <person name="Cunliffe M."/>
            <person name="Scanlan J."/>
            <person name="Moussard H."/>
            <person name="Kits K.D."/>
            <person name="Klotz M.G."/>
            <person name="Jetten M.S."/>
            <person name="Vuilleumier S."/>
            <person name="Han J."/>
            <person name="Peters L."/>
            <person name="Mikhailova N."/>
            <person name="Teshima H."/>
            <person name="Tapia R."/>
            <person name="Kyrpides N."/>
            <person name="Ivanova N."/>
            <person name="Pagani I."/>
            <person name="Cheng J.F."/>
            <person name="Goodwin L."/>
            <person name="Han C."/>
            <person name="Hauser L."/>
            <person name="Land M.L."/>
            <person name="Lapidus A."/>
            <person name="Lucas S."/>
            <person name="Pitluck S."/>
            <person name="Woyke T."/>
            <person name="Stein L."/>
            <person name="Murrell J.C."/>
        </authorList>
    </citation>
    <scope>NUCLEOTIDE SEQUENCE [LARGE SCALE GENOMIC DNA]</scope>
    <source>
        <strain evidence="2 3">MC09</strain>
    </source>
</reference>
<dbReference type="SUPFAM" id="SSF52540">
    <property type="entry name" value="P-loop containing nucleoside triphosphate hydrolases"/>
    <property type="match status" value="2"/>
</dbReference>
<dbReference type="InterPro" id="IPR050742">
    <property type="entry name" value="Helicase_Restrict-Modif_Enz"/>
</dbReference>
<protein>
    <submittedName>
        <fullName evidence="2">Type III restriction protein res subunit</fullName>
    </submittedName>
</protein>
<dbReference type="InterPro" id="IPR014001">
    <property type="entry name" value="Helicase_ATP-bd"/>
</dbReference>
<sequence>MKTIIGNKIDLIGLTNQDVETIKNALTIPNPKYLEAVKFSRKPFGIDRTIKLYAQDESGLSIPRGVCLKTLGIILQKIEDRRHTHSAVIETSIETRDYQERAIQSAITAGGGVIVGPTGSGKTTIGIELAARLGQRCLILVKSRELAHQWQGAIEKFAGLDAGIIGGGKWIEGEQFTIATVQTLVKHEGSLDYGLLIVDECHNVPATQAYNVINRQAARYRFGLSATPQRRDGLEPMIFAALGPVVAEISKDDVEGAVLPVVVSTIHHDFTGIPKSWTDFLGKLAADKSRNQLIIRSALKSSQATGTAVLTSTIEHAERLAQMAIEQGAEPVLLHGQLPAKQKAAARAKAETSNLIIGTLSLLSEGIDWPHVGAVIFAAPVSAEVARKTPAATRLIQSIGRARRPYPGKRCAYILDIVDRCGFGISAARKRGVIYKQQGFEVRRNGN</sequence>
<dbReference type="InterPro" id="IPR006935">
    <property type="entry name" value="Helicase/UvrB_N"/>
</dbReference>
<dbReference type="KEGG" id="mmt:Metme_4363"/>
<dbReference type="AlphaFoldDB" id="G0A3T9"/>
<keyword evidence="3" id="KW-1185">Reference proteome</keyword>
<dbReference type="GO" id="GO:0005524">
    <property type="term" value="F:ATP binding"/>
    <property type="evidence" value="ECO:0007669"/>
    <property type="project" value="InterPro"/>
</dbReference>
<dbReference type="InterPro" id="IPR003593">
    <property type="entry name" value="AAA+_ATPase"/>
</dbReference>
<name>G0A3T9_METMM</name>
<feature type="domain" description="Helicase ATP-binding" evidence="1">
    <location>
        <begin position="103"/>
        <end position="246"/>
    </location>
</feature>
<dbReference type="GO" id="GO:0005829">
    <property type="term" value="C:cytosol"/>
    <property type="evidence" value="ECO:0007669"/>
    <property type="project" value="TreeGrafter"/>
</dbReference>